<accession>A0A5C8HX31</accession>
<protein>
    <submittedName>
        <fullName evidence="3">MaoC family dehydratase</fullName>
    </submittedName>
</protein>
<dbReference type="Gene3D" id="3.10.129.10">
    <property type="entry name" value="Hotdog Thioesterase"/>
    <property type="match status" value="1"/>
</dbReference>
<dbReference type="InterPro" id="IPR039375">
    <property type="entry name" value="NodN-like"/>
</dbReference>
<dbReference type="AlphaFoldDB" id="A0A5C8HX31"/>
<reference evidence="3 4" key="1">
    <citation type="submission" date="2019-08" db="EMBL/GenBank/DDBJ databases">
        <authorList>
            <person name="Dong K."/>
        </authorList>
    </citation>
    <scope>NUCLEOTIDE SEQUENCE [LARGE SCALE GENOMIC DNA]</scope>
    <source>
        <strain evidence="3 4">JCM14558</strain>
    </source>
</reference>
<dbReference type="Pfam" id="PF01575">
    <property type="entry name" value="MaoC_dehydratas"/>
    <property type="match status" value="1"/>
</dbReference>
<dbReference type="Proteomes" id="UP000321034">
    <property type="component" value="Unassembled WGS sequence"/>
</dbReference>
<comment type="similarity">
    <text evidence="1">Belongs to the enoyl-CoA hydratase/isomerase family.</text>
</comment>
<evidence type="ECO:0000313" key="3">
    <source>
        <dbReference type="EMBL" id="TXK09970.1"/>
    </source>
</evidence>
<dbReference type="InterPro" id="IPR029069">
    <property type="entry name" value="HotDog_dom_sf"/>
</dbReference>
<organism evidence="3 4">
    <name type="scientific">Microbacterium hatanonis</name>
    <dbReference type="NCBI Taxonomy" id="404366"/>
    <lineage>
        <taxon>Bacteria</taxon>
        <taxon>Bacillati</taxon>
        <taxon>Actinomycetota</taxon>
        <taxon>Actinomycetes</taxon>
        <taxon>Micrococcales</taxon>
        <taxon>Microbacteriaceae</taxon>
        <taxon>Microbacterium</taxon>
    </lineage>
</organism>
<dbReference type="SUPFAM" id="SSF54637">
    <property type="entry name" value="Thioesterase/thiol ester dehydrase-isomerase"/>
    <property type="match status" value="1"/>
</dbReference>
<dbReference type="InterPro" id="IPR002539">
    <property type="entry name" value="MaoC-like_dom"/>
</dbReference>
<name>A0A5C8HX31_9MICO</name>
<sequence length="155" mass="17004">MTDTRTATPTTMAELPALAGAELGPSSWREVPQADIDTYAELTGDDNPIHVDEVRAASSPYGGRIAHGMLTLSMVVLHLREIYRVTDAGMGIVYGFNRIRFPNAVRSGARIRVRGTVSKVEEITGGYQVTLELVFETEGETKPVCVAELVLRHYR</sequence>
<proteinExistence type="inferred from homology"/>
<dbReference type="PANTHER" id="PTHR42993">
    <property type="entry name" value="MAOC-LIKE DEHYDRATASE DOMAIN-CONTAINING PROTEIN"/>
    <property type="match status" value="1"/>
</dbReference>
<evidence type="ECO:0000259" key="2">
    <source>
        <dbReference type="Pfam" id="PF01575"/>
    </source>
</evidence>
<feature type="domain" description="MaoC-like" evidence="2">
    <location>
        <begin position="19"/>
        <end position="129"/>
    </location>
</feature>
<comment type="caution">
    <text evidence="3">The sequence shown here is derived from an EMBL/GenBank/DDBJ whole genome shotgun (WGS) entry which is preliminary data.</text>
</comment>
<evidence type="ECO:0000313" key="4">
    <source>
        <dbReference type="Proteomes" id="UP000321034"/>
    </source>
</evidence>
<dbReference type="RefSeq" id="WP_147895169.1">
    <property type="nucleotide sequence ID" value="NZ_BAAANR010000001.1"/>
</dbReference>
<dbReference type="CDD" id="cd03450">
    <property type="entry name" value="NodN"/>
    <property type="match status" value="1"/>
</dbReference>
<dbReference type="EMBL" id="VRSV01000002">
    <property type="protein sequence ID" value="TXK09970.1"/>
    <property type="molecule type" value="Genomic_DNA"/>
</dbReference>
<evidence type="ECO:0000256" key="1">
    <source>
        <dbReference type="ARBA" id="ARBA00005254"/>
    </source>
</evidence>
<dbReference type="PANTHER" id="PTHR42993:SF1">
    <property type="entry name" value="MAOC-LIKE DEHYDRATASE DOMAIN-CONTAINING PROTEIN"/>
    <property type="match status" value="1"/>
</dbReference>
<keyword evidence="4" id="KW-1185">Reference proteome</keyword>
<dbReference type="OrthoDB" id="9801735at2"/>
<gene>
    <name evidence="3" type="ORF">FVP77_13920</name>
</gene>